<feature type="domain" description="CAAX prenyl protease 2/Lysostaphin resistance protein A-like" evidence="2">
    <location>
        <begin position="135"/>
        <end position="238"/>
    </location>
</feature>
<keyword evidence="3" id="KW-0482">Metalloprotease</keyword>
<dbReference type="InterPro" id="IPR003675">
    <property type="entry name" value="Rce1/LyrA-like_dom"/>
</dbReference>
<dbReference type="PROSITE" id="PS51257">
    <property type="entry name" value="PROKAR_LIPOPROTEIN"/>
    <property type="match status" value="1"/>
</dbReference>
<dbReference type="AlphaFoldDB" id="A0A9E7PK33"/>
<feature type="transmembrane region" description="Helical" evidence="1">
    <location>
        <begin position="23"/>
        <end position="41"/>
    </location>
</feature>
<keyword evidence="4" id="KW-1185">Reference proteome</keyword>
<dbReference type="GeneID" id="74307699"/>
<evidence type="ECO:0000259" key="2">
    <source>
        <dbReference type="Pfam" id="PF02517"/>
    </source>
</evidence>
<dbReference type="InterPro" id="IPR042150">
    <property type="entry name" value="MmRce1-like"/>
</dbReference>
<reference evidence="3" key="1">
    <citation type="submission" date="2022-04" db="EMBL/GenBank/DDBJ databases">
        <title>Complete genome of Methanoplanus endosymbiosus DSM 3599.</title>
        <authorList>
            <person name="Chen S.-C."/>
            <person name="You Y.-T."/>
            <person name="Zhou Y.-Z."/>
            <person name="Lai M.-C."/>
        </authorList>
    </citation>
    <scope>NUCLEOTIDE SEQUENCE</scope>
    <source>
        <strain evidence="3">DSM 3599</strain>
    </source>
</reference>
<accession>A0A9E7PK33</accession>
<protein>
    <submittedName>
        <fullName evidence="3">CPBP family intramembrane metalloprotease</fullName>
    </submittedName>
</protein>
<evidence type="ECO:0000313" key="3">
    <source>
        <dbReference type="EMBL" id="UUX91383.1"/>
    </source>
</evidence>
<feature type="transmembrane region" description="Helical" evidence="1">
    <location>
        <begin position="90"/>
        <end position="113"/>
    </location>
</feature>
<dbReference type="GO" id="GO:0080120">
    <property type="term" value="P:CAAX-box protein maturation"/>
    <property type="evidence" value="ECO:0007669"/>
    <property type="project" value="UniProtKB-ARBA"/>
</dbReference>
<keyword evidence="3" id="KW-0378">Hydrolase</keyword>
<feature type="transmembrane region" description="Helical" evidence="1">
    <location>
        <begin position="255"/>
        <end position="278"/>
    </location>
</feature>
<feature type="transmembrane region" description="Helical" evidence="1">
    <location>
        <begin position="53"/>
        <end position="75"/>
    </location>
</feature>
<dbReference type="Pfam" id="PF02517">
    <property type="entry name" value="Rce1-like"/>
    <property type="match status" value="1"/>
</dbReference>
<dbReference type="EMBL" id="CP096115">
    <property type="protein sequence ID" value="UUX91383.1"/>
    <property type="molecule type" value="Genomic_DNA"/>
</dbReference>
<sequence>MPLLPEKLKEDRFSGEDKARKKVCLFLILTLLLSCIGWFLVTSATNAGDYQNLLVFTIFTMWCPGISAVITRFYYQRSFAGFGFCMGKPLWLLLSVIIPIFAGLLMFGSAWIFGIADFNNAKASVIFSTGFIIPFVSAIGFNLFAAAGEEIGWRGLLVPEMAKFMGFTKLALISGAIWTLWHFPLIFFSTYSGAGPLWYSVLVFVPSVMGAGLILAWLRLKSGSVYTAILFHGFWNYFIQQFYPSLTVPTEASDMMLGEFGWACAILYLVLAAVFWYFRGALPDINKGVSKTGSS</sequence>
<gene>
    <name evidence="3" type="ORF">L6E24_08315</name>
</gene>
<evidence type="ECO:0000313" key="4">
    <source>
        <dbReference type="Proteomes" id="UP001060368"/>
    </source>
</evidence>
<feature type="transmembrane region" description="Helical" evidence="1">
    <location>
        <begin position="167"/>
        <end position="191"/>
    </location>
</feature>
<dbReference type="GO" id="GO:0008237">
    <property type="term" value="F:metallopeptidase activity"/>
    <property type="evidence" value="ECO:0007669"/>
    <property type="project" value="UniProtKB-KW"/>
</dbReference>
<keyword evidence="3" id="KW-0645">Protease</keyword>
<keyword evidence="1" id="KW-0472">Membrane</keyword>
<organism evidence="3 4">
    <name type="scientific">Methanoplanus endosymbiosus</name>
    <dbReference type="NCBI Taxonomy" id="33865"/>
    <lineage>
        <taxon>Archaea</taxon>
        <taxon>Methanobacteriati</taxon>
        <taxon>Methanobacteriota</taxon>
        <taxon>Stenosarchaea group</taxon>
        <taxon>Methanomicrobia</taxon>
        <taxon>Methanomicrobiales</taxon>
        <taxon>Methanomicrobiaceae</taxon>
        <taxon>Methanoplanus</taxon>
    </lineage>
</organism>
<evidence type="ECO:0000256" key="1">
    <source>
        <dbReference type="SAM" id="Phobius"/>
    </source>
</evidence>
<dbReference type="PANTHER" id="PTHR35797">
    <property type="entry name" value="PROTEASE-RELATED"/>
    <property type="match status" value="1"/>
</dbReference>
<dbReference type="Proteomes" id="UP001060368">
    <property type="component" value="Chromosome"/>
</dbReference>
<dbReference type="GO" id="GO:0004175">
    <property type="term" value="F:endopeptidase activity"/>
    <property type="evidence" value="ECO:0007669"/>
    <property type="project" value="UniProtKB-ARBA"/>
</dbReference>
<proteinExistence type="predicted"/>
<feature type="transmembrane region" description="Helical" evidence="1">
    <location>
        <begin position="125"/>
        <end position="146"/>
    </location>
</feature>
<dbReference type="RefSeq" id="WP_257741537.1">
    <property type="nucleotide sequence ID" value="NZ_CP096115.1"/>
</dbReference>
<keyword evidence="1" id="KW-1133">Transmembrane helix</keyword>
<feature type="transmembrane region" description="Helical" evidence="1">
    <location>
        <begin position="197"/>
        <end position="218"/>
    </location>
</feature>
<keyword evidence="1" id="KW-0812">Transmembrane</keyword>
<dbReference type="KEGG" id="mend:L6E24_08315"/>
<dbReference type="PANTHER" id="PTHR35797:SF1">
    <property type="entry name" value="PROTEASE"/>
    <property type="match status" value="1"/>
</dbReference>
<name>A0A9E7PK33_9EURY</name>